<gene>
    <name evidence="4" type="ORF">PVAG01_09261</name>
</gene>
<dbReference type="PANTHER" id="PTHR47185:SF2">
    <property type="entry name" value="FUNGAL PROTEIN"/>
    <property type="match status" value="1"/>
</dbReference>
<feature type="region of interest" description="Disordered" evidence="1">
    <location>
        <begin position="488"/>
        <end position="511"/>
    </location>
</feature>
<keyword evidence="5" id="KW-1185">Reference proteome</keyword>
<name>A0ABR4P6W1_9HELO</name>
<dbReference type="Pfam" id="PF12825">
    <property type="entry name" value="DUF3818"/>
    <property type="match status" value="1"/>
</dbReference>
<dbReference type="PANTHER" id="PTHR47185">
    <property type="entry name" value="PX DOMAIN-CONTAINING PROTEIN YPR097W"/>
    <property type="match status" value="1"/>
</dbReference>
<evidence type="ECO:0000259" key="2">
    <source>
        <dbReference type="Pfam" id="PF12825"/>
    </source>
</evidence>
<dbReference type="InterPro" id="IPR047168">
    <property type="entry name" value="LEC1-like"/>
</dbReference>
<comment type="caution">
    <text evidence="4">The sequence shown here is derived from an EMBL/GenBank/DDBJ whole genome shotgun (WGS) entry which is preliminary data.</text>
</comment>
<evidence type="ECO:0000313" key="4">
    <source>
        <dbReference type="EMBL" id="KAL3419040.1"/>
    </source>
</evidence>
<evidence type="ECO:0000256" key="1">
    <source>
        <dbReference type="SAM" id="MobiDB-lite"/>
    </source>
</evidence>
<accession>A0ABR4P6W1</accession>
<evidence type="ECO:0000313" key="5">
    <source>
        <dbReference type="Proteomes" id="UP001629113"/>
    </source>
</evidence>
<sequence>MATTELSATQMHALFDILTHYETYSEIQSLQSPETIRNYGHPFTAEVGETSAPVLQMMMKKFVMRQPGISSFVPGFWQERIYGLVSKMGEAELSDSYDKGVMGTRKTLSSAAAVIIESAARGWLGGCPKAQREESDYMYDKTKAADIIQACNDATQDLVYGDLIDELFDGLAESAMLEDRSPLVQAVFEYLVIIAASFVHHIFVLSPDGQYLLKLLENCNYLVPYTAIKQTLRVGNAATMINGMTKLMLTKLSLTAMTNWLGLSKNTNDGMNLLQRIISTVFAWDNSDFRSVVSKVEKSKESPSKEHLKELRSHVAKSRAEHDKTRTESIALSKSIVTVIFESASPPLDSALTESQHAQALEYYSALVSIRDREELTSILCRQYPDMFTQAVNEVVAAYEPLIRSIHNGVDLSSTTTDLQNLLDDLIKLSKPKKDNLVPPSIEDYVDMLRRHVPSYLRFIHQIAKNCPEVTESFREWAKEAVVNFRTKEDPTTKESHRETTTGHKNGAAGNMTKDLSTLFSALPVEEQLSITAALNAHSNYLDTLEKRSKNQIQSILDSKSATMYGPGMYLARWHGLLDETLITSATAFGSPRHGKDVKFREEEAKSGGKTWWDTASLAQKVMGELPQQPDVEIICKVLGGPFGAVLKAM</sequence>
<dbReference type="Proteomes" id="UP001629113">
    <property type="component" value="Unassembled WGS sequence"/>
</dbReference>
<feature type="compositionally biased region" description="Basic and acidic residues" evidence="1">
    <location>
        <begin position="488"/>
        <end position="502"/>
    </location>
</feature>
<feature type="domain" description="PX" evidence="2">
    <location>
        <begin position="165"/>
        <end position="365"/>
    </location>
</feature>
<organism evidence="4 5">
    <name type="scientific">Phlyctema vagabunda</name>
    <dbReference type="NCBI Taxonomy" id="108571"/>
    <lineage>
        <taxon>Eukaryota</taxon>
        <taxon>Fungi</taxon>
        <taxon>Dikarya</taxon>
        <taxon>Ascomycota</taxon>
        <taxon>Pezizomycotina</taxon>
        <taxon>Leotiomycetes</taxon>
        <taxon>Helotiales</taxon>
        <taxon>Dermateaceae</taxon>
        <taxon>Phlyctema</taxon>
    </lineage>
</organism>
<dbReference type="EMBL" id="JBFCZG010000008">
    <property type="protein sequence ID" value="KAL3419040.1"/>
    <property type="molecule type" value="Genomic_DNA"/>
</dbReference>
<reference evidence="4 5" key="1">
    <citation type="submission" date="2024-06" db="EMBL/GenBank/DDBJ databases">
        <title>Complete genome of Phlyctema vagabunda strain 19-DSS-EL-015.</title>
        <authorList>
            <person name="Fiorenzani C."/>
        </authorList>
    </citation>
    <scope>NUCLEOTIDE SEQUENCE [LARGE SCALE GENOMIC DNA]</scope>
    <source>
        <strain evidence="4 5">19-DSS-EL-015</strain>
    </source>
</reference>
<feature type="region of interest" description="Disordered" evidence="1">
    <location>
        <begin position="300"/>
        <end position="324"/>
    </location>
</feature>
<dbReference type="Pfam" id="PF12828">
    <property type="entry name" value="PXB"/>
    <property type="match status" value="1"/>
</dbReference>
<dbReference type="InterPro" id="IPR024554">
    <property type="entry name" value="LEC1-like_C"/>
</dbReference>
<dbReference type="InterPro" id="IPR024555">
    <property type="entry name" value="PX-associated"/>
</dbReference>
<protein>
    <submittedName>
        <fullName evidence="4">Uncharacterized protein</fullName>
    </submittedName>
</protein>
<evidence type="ECO:0000259" key="3">
    <source>
        <dbReference type="Pfam" id="PF12828"/>
    </source>
</evidence>
<proteinExistence type="predicted"/>
<feature type="domain" description="PX-associated" evidence="3">
    <location>
        <begin position="3"/>
        <end position="121"/>
    </location>
</feature>